<dbReference type="InterPro" id="IPR036388">
    <property type="entry name" value="WH-like_DNA-bd_sf"/>
</dbReference>
<dbReference type="Proteomes" id="UP000070263">
    <property type="component" value="Unassembled WGS sequence"/>
</dbReference>
<dbReference type="EMBL" id="LHYE01000012">
    <property type="protein sequence ID" value="KXB07243.1"/>
    <property type="molecule type" value="Genomic_DNA"/>
</dbReference>
<protein>
    <recommendedName>
        <fullName evidence="3">HTH arsR-type domain-containing protein</fullName>
    </recommendedName>
</protein>
<evidence type="ECO:0000313" key="1">
    <source>
        <dbReference type="EMBL" id="KXB07243.1"/>
    </source>
</evidence>
<keyword evidence="2" id="KW-1185">Reference proteome</keyword>
<dbReference type="InterPro" id="IPR036390">
    <property type="entry name" value="WH_DNA-bd_sf"/>
</dbReference>
<comment type="caution">
    <text evidence="1">The sequence shown here is derived from an EMBL/GenBank/DDBJ whole genome shotgun (WGS) entry which is preliminary data.</text>
</comment>
<name>A0A133VLE8_9EURY</name>
<reference evidence="1 2" key="1">
    <citation type="journal article" date="2016" name="Sci. Rep.">
        <title>Metabolic traits of an uncultured archaeal lineage -MSBL1- from brine pools of the Red Sea.</title>
        <authorList>
            <person name="Mwirichia R."/>
            <person name="Alam I."/>
            <person name="Rashid M."/>
            <person name="Vinu M."/>
            <person name="Ba-Alawi W."/>
            <person name="Anthony Kamau A."/>
            <person name="Kamanda Ngugi D."/>
            <person name="Goker M."/>
            <person name="Klenk H.P."/>
            <person name="Bajic V."/>
            <person name="Stingl U."/>
        </authorList>
    </citation>
    <scope>NUCLEOTIDE SEQUENCE [LARGE SCALE GENOMIC DNA]</scope>
    <source>
        <strain evidence="1">SCGC-AAA382A20</strain>
    </source>
</reference>
<evidence type="ECO:0000313" key="2">
    <source>
        <dbReference type="Proteomes" id="UP000070263"/>
    </source>
</evidence>
<dbReference type="AlphaFoldDB" id="A0A133VLE8"/>
<organism evidence="1 2">
    <name type="scientific">candidate division MSBL1 archaeon SCGC-AAA382A20</name>
    <dbReference type="NCBI Taxonomy" id="1698280"/>
    <lineage>
        <taxon>Archaea</taxon>
        <taxon>Methanobacteriati</taxon>
        <taxon>Methanobacteriota</taxon>
        <taxon>candidate division MSBL1</taxon>
    </lineage>
</organism>
<sequence length="105" mass="12124">MLKVEKHETPIREIFGNSPKVKVLDTLIENPKLDYSKKELAEAAGISKSTLYKLWDELEEEGIVVETRKIGNATLFKLNEDSKIVRELVRFEKRLLRSKENPVKA</sequence>
<dbReference type="CDD" id="cd00090">
    <property type="entry name" value="HTH_ARSR"/>
    <property type="match status" value="1"/>
</dbReference>
<dbReference type="Pfam" id="PF13412">
    <property type="entry name" value="HTH_24"/>
    <property type="match status" value="1"/>
</dbReference>
<accession>A0A133VLE8</accession>
<dbReference type="InterPro" id="IPR011991">
    <property type="entry name" value="ArsR-like_HTH"/>
</dbReference>
<evidence type="ECO:0008006" key="3">
    <source>
        <dbReference type="Google" id="ProtNLM"/>
    </source>
</evidence>
<dbReference type="SUPFAM" id="SSF46785">
    <property type="entry name" value="Winged helix' DNA-binding domain"/>
    <property type="match status" value="1"/>
</dbReference>
<dbReference type="Gene3D" id="1.10.10.10">
    <property type="entry name" value="Winged helix-like DNA-binding domain superfamily/Winged helix DNA-binding domain"/>
    <property type="match status" value="1"/>
</dbReference>
<gene>
    <name evidence="1" type="ORF">AKJ51_01730</name>
</gene>
<proteinExistence type="predicted"/>